<keyword evidence="7" id="KW-0539">Nucleus</keyword>
<dbReference type="CDD" id="cd04370">
    <property type="entry name" value="BAH"/>
    <property type="match status" value="1"/>
</dbReference>
<evidence type="ECO:0000256" key="2">
    <source>
        <dbReference type="ARBA" id="ARBA00022603"/>
    </source>
</evidence>
<dbReference type="Pfam" id="PF12047">
    <property type="entry name" value="DNMT1-RFD"/>
    <property type="match status" value="1"/>
</dbReference>
<organism evidence="13 14">
    <name type="scientific">Schizopora paradoxa</name>
    <dbReference type="NCBI Taxonomy" id="27342"/>
    <lineage>
        <taxon>Eukaryota</taxon>
        <taxon>Fungi</taxon>
        <taxon>Dikarya</taxon>
        <taxon>Basidiomycota</taxon>
        <taxon>Agaricomycotina</taxon>
        <taxon>Agaricomycetes</taxon>
        <taxon>Hymenochaetales</taxon>
        <taxon>Schizoporaceae</taxon>
        <taxon>Schizopora</taxon>
    </lineage>
</organism>
<dbReference type="InterPro" id="IPR018117">
    <property type="entry name" value="C5_DNA_meth_AS"/>
</dbReference>
<dbReference type="InterPro" id="IPR022702">
    <property type="entry name" value="Cytosine_MeTrfase1_RFD"/>
</dbReference>
<dbReference type="GO" id="GO:0032259">
    <property type="term" value="P:methylation"/>
    <property type="evidence" value="ECO:0007669"/>
    <property type="project" value="UniProtKB-KW"/>
</dbReference>
<dbReference type="InterPro" id="IPR031303">
    <property type="entry name" value="C5_meth_CS"/>
</dbReference>
<keyword evidence="6" id="KW-0238">DNA-binding</keyword>
<dbReference type="PROSITE" id="PS00095">
    <property type="entry name" value="C5_MTASE_2"/>
    <property type="match status" value="1"/>
</dbReference>
<evidence type="ECO:0000256" key="4">
    <source>
        <dbReference type="ARBA" id="ARBA00022691"/>
    </source>
</evidence>
<dbReference type="InParanoid" id="A0A0H2SQB1"/>
<feature type="region of interest" description="Disordered" evidence="11">
    <location>
        <begin position="1017"/>
        <end position="1037"/>
    </location>
</feature>
<dbReference type="Gene3D" id="3.40.50.150">
    <property type="entry name" value="Vaccinia Virus protein VP39"/>
    <property type="match status" value="1"/>
</dbReference>
<evidence type="ECO:0000313" key="14">
    <source>
        <dbReference type="Proteomes" id="UP000053477"/>
    </source>
</evidence>
<comment type="catalytic activity">
    <reaction evidence="10">
        <text>a 2'-deoxycytidine in DNA + S-adenosyl-L-methionine = a 5-methyl-2'-deoxycytidine in DNA + S-adenosyl-L-homocysteine + H(+)</text>
        <dbReference type="Rhea" id="RHEA:13681"/>
        <dbReference type="Rhea" id="RHEA-COMP:11369"/>
        <dbReference type="Rhea" id="RHEA-COMP:11370"/>
        <dbReference type="ChEBI" id="CHEBI:15378"/>
        <dbReference type="ChEBI" id="CHEBI:57856"/>
        <dbReference type="ChEBI" id="CHEBI:59789"/>
        <dbReference type="ChEBI" id="CHEBI:85452"/>
        <dbReference type="ChEBI" id="CHEBI:85454"/>
        <dbReference type="EC" id="2.1.1.37"/>
    </reaction>
</comment>
<dbReference type="InterPro" id="IPR001525">
    <property type="entry name" value="C5_MeTfrase"/>
</dbReference>
<dbReference type="GO" id="GO:0044027">
    <property type="term" value="P:negative regulation of gene expression via chromosomal CpG island methylation"/>
    <property type="evidence" value="ECO:0007669"/>
    <property type="project" value="TreeGrafter"/>
</dbReference>
<dbReference type="SUPFAM" id="SSF53335">
    <property type="entry name" value="S-adenosyl-L-methionine-dependent methyltransferases"/>
    <property type="match status" value="1"/>
</dbReference>
<evidence type="ECO:0000259" key="12">
    <source>
        <dbReference type="PROSITE" id="PS51038"/>
    </source>
</evidence>
<dbReference type="EMBL" id="KQ085888">
    <property type="protein sequence ID" value="KLO19271.1"/>
    <property type="molecule type" value="Genomic_DNA"/>
</dbReference>
<feature type="active site" evidence="8">
    <location>
        <position position="743"/>
    </location>
</feature>
<dbReference type="PRINTS" id="PR00105">
    <property type="entry name" value="C5METTRFRASE"/>
</dbReference>
<dbReference type="GO" id="GO:0005634">
    <property type="term" value="C:nucleus"/>
    <property type="evidence" value="ECO:0007669"/>
    <property type="project" value="UniProtKB-SubCell"/>
</dbReference>
<dbReference type="Proteomes" id="UP000053477">
    <property type="component" value="Unassembled WGS sequence"/>
</dbReference>
<dbReference type="InterPro" id="IPR001025">
    <property type="entry name" value="BAH_dom"/>
</dbReference>
<dbReference type="Gene3D" id="3.90.120.10">
    <property type="entry name" value="DNA Methylase, subunit A, domain 2"/>
    <property type="match status" value="1"/>
</dbReference>
<evidence type="ECO:0000256" key="3">
    <source>
        <dbReference type="ARBA" id="ARBA00022679"/>
    </source>
</evidence>
<evidence type="ECO:0000256" key="11">
    <source>
        <dbReference type="SAM" id="MobiDB-lite"/>
    </source>
</evidence>
<dbReference type="GO" id="GO:0003677">
    <property type="term" value="F:DNA binding"/>
    <property type="evidence" value="ECO:0007669"/>
    <property type="project" value="UniProtKB-KW"/>
</dbReference>
<dbReference type="PANTHER" id="PTHR10629:SF52">
    <property type="entry name" value="DNA (CYTOSINE-5)-METHYLTRANSFERASE 1"/>
    <property type="match status" value="1"/>
</dbReference>
<evidence type="ECO:0000256" key="7">
    <source>
        <dbReference type="ARBA" id="ARBA00023242"/>
    </source>
</evidence>
<comment type="subcellular location">
    <subcellularLocation>
        <location evidence="1">Nucleus</location>
    </subcellularLocation>
</comment>
<dbReference type="InterPro" id="IPR050390">
    <property type="entry name" value="C5-Methyltransferase"/>
</dbReference>
<dbReference type="STRING" id="27342.A0A0H2SQB1"/>
<keyword evidence="3 8" id="KW-0808">Transferase</keyword>
<comment type="similarity">
    <text evidence="8 9">Belongs to the class I-like SAM-binding methyltransferase superfamily. C5-methyltransferase family.</text>
</comment>
<dbReference type="PROSITE" id="PS51038">
    <property type="entry name" value="BAH"/>
    <property type="match status" value="1"/>
</dbReference>
<keyword evidence="4 8" id="KW-0949">S-adenosyl-L-methionine</keyword>
<protein>
    <recommendedName>
        <fullName evidence="10">Cytosine-specific methyltransferase</fullName>
        <ecNumber evidence="10">2.1.1.37</ecNumber>
    </recommendedName>
</protein>
<dbReference type="Gene3D" id="2.30.30.490">
    <property type="match status" value="2"/>
</dbReference>
<sequence length="1155" mass="130187">MRPRSPSVEIPIADIYYAPSPDDIRETKELYLDGESPMTGDDLPARVLDDFIVYKLDTRQVLELMCDTESFAQGASGVISPIFVDEESGLDDDVDSSQSVISNKDSDVRVELSKILEYWWDPQLLDFHIWLRTENAWYRLENPSSSYRTQSRDLIIAHAICCTIYEASHDPSLSWDDFLEKAQSFASQDAIQYAAQSVGLSWSPLYAEDIIKNRTIIDRLLVTRPMSGTLRRSALVTELLANESIDLDSIDYGGSSDFELEEPSRPIPRRRVSNIEREVLKHEHPTFVTSTVNRVAKGLFYCSLLVAGEDPSMSNEPGGFDGVTRVCAPREHLATSVHYEDPSTITWGGSLLEYGAKRYKSVFLDGIEYSIGDHVALYHAGMEYNPPEEPWIGTIRFLFEDDDGKLAHIQWFEHGSQTVLGETASSQELFLLNECDLIPLSTILRKVSVQISIQGKGEKGIDGFDFHCSYIWDENQVAFLQIDPSATSNTQAKCTACISKLLQKDLLDPKRWPRGSDSFMAHGIEFHLHDFVYVNLASSAQLAIGQVIKFSTGSSGEEVLAKIQFYHKSDNFLKLISRSTIQFVKVSEIRGKCLVKCDNTLNLDGWIDDDDHYITNQKFVTCQICLEAQETQAFYKQQLASKPLRVMELFAGAGGLSTGFAFASTMRTDWAVEFSPSAAKTFRENHPEVTLYNQETNVLLEHTIKAQKGISAEPLKSLSDSDELLPEMPKVGEVDIIIGGPPCQSFSGSNRHRTVDDIRHTLIPNMISYVEHYRPKYFLLENVVGLLHFRLKGKQEGRRITGGIESGMVKFIMRALTELGYQVRVGVLNAACYGSPQFRRRVIFWAARLAFPLPKFPAPTHTVPSSMMKKGVTRMSSCLPGDVKIYHPQMHDHLKKDVYDAPYPPVTVKDAISDLPEFDWVNPCIMMKPDSKQKQEEIKRHRDIPEFVATTKPNGYSFVGFPKPTPYTHHPSNLYQAWCRREQGKVVTLQFTGSFSDCVVERTVMIPFERGADQSKLPSPLRSVTLSSGKKKPWDRPGTFERLDPNGFFKTAMTLMKPDTKSSAVIHPTQKRVLTLREAARAQGFPDHYQFFSVNTSKKDILDDIQRQIGNAVCVHVGRALALELQRTHLQNYAESMHVPDDKEDCASETGSIIF</sequence>
<dbReference type="SMART" id="SM00439">
    <property type="entry name" value="BAH"/>
    <property type="match status" value="1"/>
</dbReference>
<dbReference type="InterPro" id="IPR043151">
    <property type="entry name" value="BAH_sf"/>
</dbReference>
<evidence type="ECO:0000313" key="13">
    <source>
        <dbReference type="EMBL" id="KLO19271.1"/>
    </source>
</evidence>
<accession>A0A0H2SQB1</accession>
<dbReference type="GO" id="GO:0003886">
    <property type="term" value="F:DNA (cytosine-5-)-methyltransferase activity"/>
    <property type="evidence" value="ECO:0007669"/>
    <property type="project" value="UniProtKB-EC"/>
</dbReference>
<evidence type="ECO:0000256" key="10">
    <source>
        <dbReference type="RuleBase" id="RU000417"/>
    </source>
</evidence>
<reference evidence="13 14" key="1">
    <citation type="submission" date="2015-04" db="EMBL/GenBank/DDBJ databases">
        <title>Complete genome sequence of Schizopora paradoxa KUC8140, a cosmopolitan wood degrader in East Asia.</title>
        <authorList>
            <consortium name="DOE Joint Genome Institute"/>
            <person name="Min B."/>
            <person name="Park H."/>
            <person name="Jang Y."/>
            <person name="Kim J.-J."/>
            <person name="Kim K.H."/>
            <person name="Pangilinan J."/>
            <person name="Lipzen A."/>
            <person name="Riley R."/>
            <person name="Grigoriev I.V."/>
            <person name="Spatafora J.W."/>
            <person name="Choi I.-G."/>
        </authorList>
    </citation>
    <scope>NUCLEOTIDE SEQUENCE [LARGE SCALE GENOMIC DNA]</scope>
    <source>
        <strain evidence="13 14">KUC8140</strain>
    </source>
</reference>
<name>A0A0H2SQB1_9AGAM</name>
<dbReference type="AlphaFoldDB" id="A0A0H2SQB1"/>
<evidence type="ECO:0000256" key="9">
    <source>
        <dbReference type="RuleBase" id="RU000416"/>
    </source>
</evidence>
<feature type="domain" description="BAH" evidence="12">
    <location>
        <begin position="367"/>
        <end position="483"/>
    </location>
</feature>
<dbReference type="NCBIfam" id="TIGR00675">
    <property type="entry name" value="dcm"/>
    <property type="match status" value="1"/>
</dbReference>
<dbReference type="PROSITE" id="PS00094">
    <property type="entry name" value="C5_MTASE_1"/>
    <property type="match status" value="1"/>
</dbReference>
<evidence type="ECO:0000256" key="5">
    <source>
        <dbReference type="ARBA" id="ARBA00022737"/>
    </source>
</evidence>
<proteinExistence type="inferred from homology"/>
<keyword evidence="14" id="KW-1185">Reference proteome</keyword>
<dbReference type="Pfam" id="PF00145">
    <property type="entry name" value="DNA_methylase"/>
    <property type="match status" value="1"/>
</dbReference>
<evidence type="ECO:0000256" key="6">
    <source>
        <dbReference type="ARBA" id="ARBA00023125"/>
    </source>
</evidence>
<gene>
    <name evidence="13" type="ORF">SCHPADRAFT_993031</name>
</gene>
<evidence type="ECO:0000256" key="1">
    <source>
        <dbReference type="ARBA" id="ARBA00004123"/>
    </source>
</evidence>
<dbReference type="PROSITE" id="PS51679">
    <property type="entry name" value="SAM_MT_C5"/>
    <property type="match status" value="1"/>
</dbReference>
<dbReference type="Pfam" id="PF01426">
    <property type="entry name" value="BAH"/>
    <property type="match status" value="1"/>
</dbReference>
<dbReference type="InterPro" id="IPR029063">
    <property type="entry name" value="SAM-dependent_MTases_sf"/>
</dbReference>
<keyword evidence="2 8" id="KW-0489">Methyltransferase</keyword>
<dbReference type="GO" id="GO:0003682">
    <property type="term" value="F:chromatin binding"/>
    <property type="evidence" value="ECO:0007669"/>
    <property type="project" value="InterPro"/>
</dbReference>
<keyword evidence="5" id="KW-0677">Repeat</keyword>
<evidence type="ECO:0000256" key="8">
    <source>
        <dbReference type="PROSITE-ProRule" id="PRU01016"/>
    </source>
</evidence>
<dbReference type="EC" id="2.1.1.37" evidence="10"/>
<dbReference type="PANTHER" id="PTHR10629">
    <property type="entry name" value="CYTOSINE-SPECIFIC METHYLTRANSFERASE"/>
    <property type="match status" value="1"/>
</dbReference>
<dbReference type="OrthoDB" id="5376140at2759"/>